<dbReference type="AlphaFoldDB" id="A0ABD5WT85"/>
<comment type="caution">
    <text evidence="1">The sequence shown here is derived from an EMBL/GenBank/DDBJ whole genome shotgun (WGS) entry which is preliminary data.</text>
</comment>
<dbReference type="Proteomes" id="UP001596407">
    <property type="component" value="Unassembled WGS sequence"/>
</dbReference>
<evidence type="ECO:0000313" key="1">
    <source>
        <dbReference type="EMBL" id="MFC7080998.1"/>
    </source>
</evidence>
<keyword evidence="2" id="KW-1185">Reference proteome</keyword>
<dbReference type="GO" id="GO:0006355">
    <property type="term" value="P:regulation of DNA-templated transcription"/>
    <property type="evidence" value="ECO:0007669"/>
    <property type="project" value="UniProtKB-ARBA"/>
</dbReference>
<dbReference type="SUPFAM" id="SSF46785">
    <property type="entry name" value="Winged helix' DNA-binding domain"/>
    <property type="match status" value="1"/>
</dbReference>
<name>A0ABD5WT85_9EURY</name>
<reference evidence="1 2" key="1">
    <citation type="journal article" date="2019" name="Int. J. Syst. Evol. Microbiol.">
        <title>The Global Catalogue of Microorganisms (GCM) 10K type strain sequencing project: providing services to taxonomists for standard genome sequencing and annotation.</title>
        <authorList>
            <consortium name="The Broad Institute Genomics Platform"/>
            <consortium name="The Broad Institute Genome Sequencing Center for Infectious Disease"/>
            <person name="Wu L."/>
            <person name="Ma J."/>
        </authorList>
    </citation>
    <scope>NUCLEOTIDE SEQUENCE [LARGE SCALE GENOMIC DNA]</scope>
    <source>
        <strain evidence="1 2">DT72</strain>
    </source>
</reference>
<dbReference type="InterPro" id="IPR011991">
    <property type="entry name" value="ArsR-like_HTH"/>
</dbReference>
<accession>A0ABD5WT85</accession>
<proteinExistence type="predicted"/>
<gene>
    <name evidence="1" type="ORF">ACFQJ6_13670</name>
</gene>
<protein>
    <submittedName>
        <fullName evidence="1">Winged helix-turn-helix domain-containing protein</fullName>
    </submittedName>
</protein>
<dbReference type="InterPro" id="IPR036390">
    <property type="entry name" value="WH_DNA-bd_sf"/>
</dbReference>
<organism evidence="1 2">
    <name type="scientific">Halorussus caseinilyticus</name>
    <dbReference type="NCBI Taxonomy" id="3034025"/>
    <lineage>
        <taxon>Archaea</taxon>
        <taxon>Methanobacteriati</taxon>
        <taxon>Methanobacteriota</taxon>
        <taxon>Stenosarchaea group</taxon>
        <taxon>Halobacteria</taxon>
        <taxon>Halobacteriales</taxon>
        <taxon>Haladaptataceae</taxon>
        <taxon>Halorussus</taxon>
    </lineage>
</organism>
<dbReference type="Gene3D" id="1.10.10.10">
    <property type="entry name" value="Winged helix-like DNA-binding domain superfamily/Winged helix DNA-binding domain"/>
    <property type="match status" value="1"/>
</dbReference>
<dbReference type="CDD" id="cd00090">
    <property type="entry name" value="HTH_ARSR"/>
    <property type="match status" value="1"/>
</dbReference>
<dbReference type="RefSeq" id="WP_382209907.1">
    <property type="nucleotide sequence ID" value="NZ_CP119809.1"/>
</dbReference>
<dbReference type="InterPro" id="IPR036388">
    <property type="entry name" value="WH-like_DNA-bd_sf"/>
</dbReference>
<dbReference type="Pfam" id="PF13412">
    <property type="entry name" value="HTH_24"/>
    <property type="match status" value="1"/>
</dbReference>
<dbReference type="EMBL" id="JBHSZH010000005">
    <property type="protein sequence ID" value="MFC7080998.1"/>
    <property type="molecule type" value="Genomic_DNA"/>
</dbReference>
<evidence type="ECO:0000313" key="2">
    <source>
        <dbReference type="Proteomes" id="UP001596407"/>
    </source>
</evidence>
<sequence>MPEIDLSPTDRAILEMLREGRCTPAYIAEEHDYSRQHVRNRLQRFMELGYVERVHKGLYELESDPESE</sequence>
<dbReference type="GeneID" id="79302287"/>